<protein>
    <submittedName>
        <fullName evidence="3">Uncharacterized protein</fullName>
    </submittedName>
</protein>
<reference evidence="3" key="2">
    <citation type="journal article" date="2022" name="Hortic Res">
        <title>The genome of Dioscorea zingiberensis sheds light on the biosynthesis, origin and evolution of the medicinally important diosgenin saponins.</title>
        <authorList>
            <person name="Li Y."/>
            <person name="Tan C."/>
            <person name="Li Z."/>
            <person name="Guo J."/>
            <person name="Li S."/>
            <person name="Chen X."/>
            <person name="Wang C."/>
            <person name="Dai X."/>
            <person name="Yang H."/>
            <person name="Song W."/>
            <person name="Hou L."/>
            <person name="Xu J."/>
            <person name="Tong Z."/>
            <person name="Xu A."/>
            <person name="Yuan X."/>
            <person name="Wang W."/>
            <person name="Yang Q."/>
            <person name="Chen L."/>
            <person name="Sun Z."/>
            <person name="Wang K."/>
            <person name="Pan B."/>
            <person name="Chen J."/>
            <person name="Bao Y."/>
            <person name="Liu F."/>
            <person name="Qi X."/>
            <person name="Gang D.R."/>
            <person name="Wen J."/>
            <person name="Li J."/>
        </authorList>
    </citation>
    <scope>NUCLEOTIDE SEQUENCE</scope>
    <source>
        <strain evidence="3">Dzin_1.0</strain>
    </source>
</reference>
<reference evidence="3" key="1">
    <citation type="submission" date="2021-03" db="EMBL/GenBank/DDBJ databases">
        <authorList>
            <person name="Li Z."/>
            <person name="Yang C."/>
        </authorList>
    </citation>
    <scope>NUCLEOTIDE SEQUENCE</scope>
    <source>
        <strain evidence="3">Dzin_1.0</strain>
        <tissue evidence="3">Leaf</tissue>
    </source>
</reference>
<sequence>MGKLTAETWLGRAGLARGRSKRASDELEKGTSIGVLAFELARLMSKTAHLWHSLREPQILKIRDEVLHLEGVRKLISDDDDFLVGLALAEMMESLGFLASSVARLGKRCADPALQQFEHAFADLIKSGTYQPCGWEYRVKKMDRKVKKMERFVASGISLYQEMEVLAELEQGLRRMQTNSDPSHQIEFKRKVLWHRQEVKSLREVSLWNRSYDYVVRLLARSLFTIVWRIRIVFGLQHQREVECDSKAILLPRSQSAIGAVRRSSSSRNATTQGFIDRVSSSGPLVRSDDARSRPVPIQSRAAGDEWIALPPLPSRKRHSSKAKWAVFGGPFRGCMVGGNISPVLPSCVTVDSGFRRPIPIQRIGSRMGDSHSDDAYFQGSIFHMNLSQFLFESNRKLTNAPPSTLGAVGLALHYANVIVVIQKLAASPHLIGPDARDDLYNMLTTSIRAALRVRLKTYAKNLASFVYDPVLAAEWSEAITGILKWLAPLAHNMIRWQSERNFEQQHVVSNPNVLLLQTLYFANQMKTEAAITELLVGLNYLWRFGRELNAKAILECMSSKNFGDGLDFKDQSFASNHV</sequence>
<dbReference type="OrthoDB" id="2018987at2759"/>
<organism evidence="3 4">
    <name type="scientific">Dioscorea zingiberensis</name>
    <dbReference type="NCBI Taxonomy" id="325984"/>
    <lineage>
        <taxon>Eukaryota</taxon>
        <taxon>Viridiplantae</taxon>
        <taxon>Streptophyta</taxon>
        <taxon>Embryophyta</taxon>
        <taxon>Tracheophyta</taxon>
        <taxon>Spermatophyta</taxon>
        <taxon>Magnoliopsida</taxon>
        <taxon>Liliopsida</taxon>
        <taxon>Dioscoreales</taxon>
        <taxon>Dioscoreaceae</taxon>
        <taxon>Dioscorea</taxon>
    </lineage>
</organism>
<keyword evidence="4" id="KW-1185">Reference proteome</keyword>
<dbReference type="InterPro" id="IPR007700">
    <property type="entry name" value="DUF668"/>
</dbReference>
<accession>A0A9D5CHM0</accession>
<dbReference type="GO" id="GO:0045927">
    <property type="term" value="P:positive regulation of growth"/>
    <property type="evidence" value="ECO:0007669"/>
    <property type="project" value="InterPro"/>
</dbReference>
<evidence type="ECO:0000313" key="4">
    <source>
        <dbReference type="Proteomes" id="UP001085076"/>
    </source>
</evidence>
<dbReference type="PANTHER" id="PTHR31371:SF20">
    <property type="entry name" value="OS12G0146500 PROTEIN"/>
    <property type="match status" value="1"/>
</dbReference>
<dbReference type="AlphaFoldDB" id="A0A9D5CHM0"/>
<evidence type="ECO:0000313" key="3">
    <source>
        <dbReference type="EMBL" id="KAJ0973468.1"/>
    </source>
</evidence>
<comment type="caution">
    <text evidence="3">The sequence shown here is derived from an EMBL/GenBank/DDBJ whole genome shotgun (WGS) entry which is preliminary data.</text>
</comment>
<dbReference type="Pfam" id="PF05003">
    <property type="entry name" value="DUF668"/>
    <property type="match status" value="1"/>
</dbReference>
<name>A0A9D5CHM0_9LILI</name>
<proteinExistence type="predicted"/>
<evidence type="ECO:0000259" key="1">
    <source>
        <dbReference type="Pfam" id="PF05003"/>
    </source>
</evidence>
<dbReference type="Proteomes" id="UP001085076">
    <property type="component" value="Miscellaneous, Linkage group lg05"/>
</dbReference>
<evidence type="ECO:0000259" key="2">
    <source>
        <dbReference type="Pfam" id="PF11961"/>
    </source>
</evidence>
<feature type="domain" description="DUF3475" evidence="2">
    <location>
        <begin position="35"/>
        <end position="91"/>
    </location>
</feature>
<feature type="domain" description="DUF668" evidence="1">
    <location>
        <begin position="405"/>
        <end position="496"/>
    </location>
</feature>
<dbReference type="InterPro" id="IPR021864">
    <property type="entry name" value="DUF3475"/>
</dbReference>
<dbReference type="EMBL" id="JAGGNH010000005">
    <property type="protein sequence ID" value="KAJ0973468.1"/>
    <property type="molecule type" value="Genomic_DNA"/>
</dbReference>
<dbReference type="Pfam" id="PF11961">
    <property type="entry name" value="DUF3475"/>
    <property type="match status" value="1"/>
</dbReference>
<gene>
    <name evidence="3" type="ORF">J5N97_021427</name>
</gene>
<dbReference type="PANTHER" id="PTHR31371">
    <property type="entry name" value="BNAC09G50660D PROTEIN"/>
    <property type="match status" value="1"/>
</dbReference>